<keyword evidence="3" id="KW-1185">Reference proteome</keyword>
<feature type="transmembrane region" description="Helical" evidence="1">
    <location>
        <begin position="40"/>
        <end position="57"/>
    </location>
</feature>
<dbReference type="OrthoDB" id="1452672at2"/>
<accession>A0A3D9HH25</accession>
<dbReference type="Proteomes" id="UP000256629">
    <property type="component" value="Unassembled WGS sequence"/>
</dbReference>
<keyword evidence="1" id="KW-0472">Membrane</keyword>
<name>A0A3D9HH25_9FLAO</name>
<comment type="caution">
    <text evidence="2">The sequence shown here is derived from an EMBL/GenBank/DDBJ whole genome shotgun (WGS) entry which is preliminary data.</text>
</comment>
<evidence type="ECO:0000313" key="3">
    <source>
        <dbReference type="Proteomes" id="UP000256629"/>
    </source>
</evidence>
<reference evidence="2 3" key="1">
    <citation type="submission" date="2018-07" db="EMBL/GenBank/DDBJ databases">
        <title>Genomic Encyclopedia of Type Strains, Phase III (KMG-III): the genomes of soil and plant-associated and newly described type strains.</title>
        <authorList>
            <person name="Whitman W."/>
        </authorList>
    </citation>
    <scope>NUCLEOTIDE SEQUENCE [LARGE SCALE GENOMIC DNA]</scope>
    <source>
        <strain evidence="2 3">CECT 8487</strain>
    </source>
</reference>
<keyword evidence="1" id="KW-0812">Transmembrane</keyword>
<dbReference type="EMBL" id="QRDX01000003">
    <property type="protein sequence ID" value="RED48788.1"/>
    <property type="molecule type" value="Genomic_DNA"/>
</dbReference>
<evidence type="ECO:0000313" key="2">
    <source>
        <dbReference type="EMBL" id="RED48788.1"/>
    </source>
</evidence>
<protein>
    <submittedName>
        <fullName evidence="2">Uncharacterized protein</fullName>
    </submittedName>
</protein>
<organism evidence="2 3">
    <name type="scientific">Seonamhaeicola aphaedonensis</name>
    <dbReference type="NCBI Taxonomy" id="1461338"/>
    <lineage>
        <taxon>Bacteria</taxon>
        <taxon>Pseudomonadati</taxon>
        <taxon>Bacteroidota</taxon>
        <taxon>Flavobacteriia</taxon>
        <taxon>Flavobacteriales</taxon>
        <taxon>Flavobacteriaceae</taxon>
    </lineage>
</organism>
<gene>
    <name evidence="2" type="ORF">DFQ02_103118</name>
</gene>
<keyword evidence="1" id="KW-1133">Transmembrane helix</keyword>
<sequence length="62" mass="6953">MNIKKTVINLLVALILSPIVVYVVLTIARLAGSNYEMTHGETWIIWILMAILIQLSIDKKSS</sequence>
<feature type="transmembrane region" description="Helical" evidence="1">
    <location>
        <begin position="7"/>
        <end position="28"/>
    </location>
</feature>
<dbReference type="AlphaFoldDB" id="A0A3D9HH25"/>
<evidence type="ECO:0000256" key="1">
    <source>
        <dbReference type="SAM" id="Phobius"/>
    </source>
</evidence>
<proteinExistence type="predicted"/>